<dbReference type="EMBL" id="CACSIK010000004">
    <property type="protein sequence ID" value="CAA0113996.1"/>
    <property type="molecule type" value="Genomic_DNA"/>
</dbReference>
<evidence type="ECO:0008006" key="5">
    <source>
        <dbReference type="Google" id="ProtNLM"/>
    </source>
</evidence>
<dbReference type="AlphaFoldDB" id="A0A5S9Q9Q7"/>
<sequence length="66" mass="7584">MAKCDLHNMLFSKQRKILVHLGEDFLLAMKQRGFTKKLLCERTDFDHKTVNKVFAGDPGITIGTYL</sequence>
<proteinExistence type="predicted"/>
<dbReference type="RefSeq" id="WP_235035680.1">
    <property type="nucleotide sequence ID" value="NZ_CACSIK010000004.1"/>
</dbReference>
<name>A0A5S9Q9Q7_9GAMM</name>
<organism evidence="2 3">
    <name type="scientific">Zhongshania aliphaticivorans</name>
    <dbReference type="NCBI Taxonomy" id="1470434"/>
    <lineage>
        <taxon>Bacteria</taxon>
        <taxon>Pseudomonadati</taxon>
        <taxon>Pseudomonadota</taxon>
        <taxon>Gammaproteobacteria</taxon>
        <taxon>Cellvibrionales</taxon>
        <taxon>Spongiibacteraceae</taxon>
        <taxon>Zhongshania</taxon>
    </lineage>
</organism>
<keyword evidence="3" id="KW-1185">Reference proteome</keyword>
<accession>A0A5S9Q9Q7</accession>
<dbReference type="EMBL" id="CACSIM010000003">
    <property type="protein sequence ID" value="CAA0102690.1"/>
    <property type="molecule type" value="Genomic_DNA"/>
</dbReference>
<evidence type="ECO:0000313" key="3">
    <source>
        <dbReference type="Proteomes" id="UP000435877"/>
    </source>
</evidence>
<dbReference type="Proteomes" id="UP000435877">
    <property type="component" value="Unassembled WGS sequence"/>
</dbReference>
<evidence type="ECO:0000313" key="1">
    <source>
        <dbReference type="EMBL" id="CAA0102690.1"/>
    </source>
</evidence>
<reference evidence="3 4" key="1">
    <citation type="submission" date="2019-11" db="EMBL/GenBank/DDBJ databases">
        <authorList>
            <person name="Holert J."/>
        </authorList>
    </citation>
    <scope>NUCLEOTIDE SEQUENCE [LARGE SCALE GENOMIC DNA]</scope>
    <source>
        <strain evidence="1">BC3_2A</strain>
        <strain evidence="2">SB11_1A</strain>
    </source>
</reference>
<evidence type="ECO:0000313" key="4">
    <source>
        <dbReference type="Proteomes" id="UP000439591"/>
    </source>
</evidence>
<dbReference type="Proteomes" id="UP000439591">
    <property type="component" value="Unassembled WGS sequence"/>
</dbReference>
<evidence type="ECO:0000313" key="2">
    <source>
        <dbReference type="EMBL" id="CAA0113996.1"/>
    </source>
</evidence>
<gene>
    <name evidence="2" type="ORF">IHBHHGIJ_03518</name>
    <name evidence="1" type="ORF">KFEGEMFD_01923</name>
</gene>
<protein>
    <recommendedName>
        <fullName evidence="5">HTH cro/C1-type domain-containing protein</fullName>
    </recommendedName>
</protein>